<feature type="chain" id="PRO_5042569245" description="Mediator of RNA polymerase II transcription subunit 14" evidence="12">
    <location>
        <begin position="32"/>
        <end position="1400"/>
    </location>
</feature>
<keyword evidence="5 10" id="KW-0805">Transcription regulation</keyword>
<name>A0AAJ6QLW0_9ACAR</name>
<evidence type="ECO:0000256" key="11">
    <source>
        <dbReference type="SAM" id="MobiDB-lite"/>
    </source>
</evidence>
<feature type="domain" description="Mediator of RNA polymerase II transcription subunit 14 RM8" evidence="15">
    <location>
        <begin position="1161"/>
        <end position="1233"/>
    </location>
</feature>
<sequence length="1400" mass="155513">MDRKIEITGFAHSTRLLFIRLLALVKWAASAGKVEKCASIVNFLDKQSMLFIETADMFAMLSRDTLVQARLPSFHIPCAAEILTTGTYSRLPNCIRDKIIPPDPISAEKKKCVLERLNRIIQYKLVTTDLPPYMQCLEIKRGRVLFRVENEFEVSLTLMGDGPQVPWRLLDMSFLVEDVSAWDCSKSLVHPLQISYIHQLVQSHICDDPRPLDAMFECLHFFSLSLQLEVLHTQTVRLCRERFGDSVRIDEYTPGATLKLNFWSRHLLDHQQQPFSLVIHLNEEDPCKPLQVTHVPDLREEKELSCIEPNSGFLSIERLLIQTIHIRSRQRLSILRDNYFRELLPSDFECTLGLSPALLQIPLVHPCSPSEKLVLTVDTHTGYVQAFVPQYDEVKDDEERPPMIVELQEIVNALAKDPKAGGNLRSRLASTVLNLRLWIILKRCKRSLQHLPVLAMEHNPVMAAIPDGHPLNRMGKFTLYVKLCKHIHYYVVIELQAASPSDHVHFKYYLMSVTEDNRLSTFNTLDKCQAHAGLSIDSDFLASSGKEQRKRPSSFRAAVGGGHRSPKKPRFSGYPLSEVVSVVAACDDRLPFSSLTRELGLRGICHRGVSQRMGGADLCVKIAQMPAYGVGGDIPVDLVEELRRCLLSCTFRLQTKANWQCELIFHDCPLITQEERNATRVIHLNYDFSHSNTGSVVDEWLADWLMIGKLYKVVLKFEADLKKDAYAALVETFEVRSFSYQRLTIAYGSERTTVNYTVTVYLEESRFRLVFGVDGPASAMNPHSIIAHQLSDDFNRHQSVVELLQTLRDTHRPLLSLSRLPSVPQLGVINSRPQVPVLTFMIIPQSSVCFRLVYRACCCLEIQCRRGAGCVIIRDGAFSHFDESRHVEDFLEIPALRAFLSKFSSSNEVKKEESDPHLPAVPLLPEGVAPFPSPTAAKTGSPASARSLGGGCCDDSLIPPRSSQHQTVGPPSLAAASPHPSPATFGGSTASPNPSFGPTVVVSTQSALAPTSPLAAPLPSSPYSAQQPNLSPYMTSSSPSPSAAASNPSSLPGPSSNDPTSPAFPILSASPANSWPLSPAPRPSSRQLFATPSLGGPSSADAFMRPPMSRSAPAGGGNWAAAIPIVVSHENLDLLCTPTSSGYSPIERALGCAFMRNTIHRVLTRGDVGSEVRHIQEAGVVIFRLDQLVYRVCLDPLDMQSLHVKITQHESATQQFSVEDIQMIERYFDSRVASIPFKPNAFISFTRLMNTPQRILRDFVQLMRLELCPCLNSRWSFQLCLTIPPAASPPLAPPGMTSVVINRNRVLFFFQLVPLGTKDAEPVSATEVRPLSIVVPLVYDLQTNAVSLATDRKTDAAGSQNSRALNLIASVLRRSVEYQNRAECSIYPLIRELVTQLTLD</sequence>
<dbReference type="PANTHER" id="PTHR12809">
    <property type="entry name" value="MEDIATOR COMPLEX SUBUNIT"/>
    <property type="match status" value="1"/>
</dbReference>
<dbReference type="Pfam" id="PF25069">
    <property type="entry name" value="Med14_C"/>
    <property type="match status" value="1"/>
</dbReference>
<dbReference type="GO" id="GO:0003712">
    <property type="term" value="F:transcription coregulator activity"/>
    <property type="evidence" value="ECO:0007669"/>
    <property type="project" value="UniProtKB-UniRule"/>
</dbReference>
<dbReference type="Pfam" id="PF22984">
    <property type="entry name" value="RM6_Med14"/>
    <property type="match status" value="1"/>
</dbReference>
<dbReference type="GO" id="GO:0070847">
    <property type="term" value="C:core mediator complex"/>
    <property type="evidence" value="ECO:0007669"/>
    <property type="project" value="TreeGrafter"/>
</dbReference>
<evidence type="ECO:0000259" key="19">
    <source>
        <dbReference type="Pfam" id="PF25069"/>
    </source>
</evidence>
<comment type="subunit">
    <text evidence="10">Component of the Mediator complex.</text>
</comment>
<dbReference type="InterPro" id="IPR056879">
    <property type="entry name" value="RM3_Med14"/>
</dbReference>
<feature type="domain" description="Mediator of RNA polymerase II transcription subunit 14 RM6" evidence="16">
    <location>
        <begin position="730"/>
        <end position="797"/>
    </location>
</feature>
<evidence type="ECO:0000313" key="20">
    <source>
        <dbReference type="Proteomes" id="UP000694867"/>
    </source>
</evidence>
<comment type="similarity">
    <text evidence="2 10">Belongs to the Mediator complex subunit 14 family.</text>
</comment>
<feature type="region of interest" description="Disordered" evidence="11">
    <location>
        <begin position="1011"/>
        <end position="1111"/>
    </location>
</feature>
<keyword evidence="12" id="KW-0732">Signal</keyword>
<dbReference type="Proteomes" id="UP000694867">
    <property type="component" value="Unplaced"/>
</dbReference>
<evidence type="ECO:0000256" key="1">
    <source>
        <dbReference type="ARBA" id="ARBA00004123"/>
    </source>
</evidence>
<dbReference type="InterPro" id="IPR056878">
    <property type="entry name" value="RM5_Med14"/>
</dbReference>
<dbReference type="GO" id="GO:0006357">
    <property type="term" value="P:regulation of transcription by RNA polymerase II"/>
    <property type="evidence" value="ECO:0007669"/>
    <property type="project" value="InterPro"/>
</dbReference>
<keyword evidence="6 10" id="KW-0010">Activator</keyword>
<dbReference type="InterPro" id="IPR055114">
    <property type="entry name" value="Med14_RM6"/>
</dbReference>
<dbReference type="Pfam" id="PF08638">
    <property type="entry name" value="Med14"/>
    <property type="match status" value="1"/>
</dbReference>
<dbReference type="Pfam" id="PF22981">
    <property type="entry name" value="RM2_Med14"/>
    <property type="match status" value="1"/>
</dbReference>
<evidence type="ECO:0000256" key="6">
    <source>
        <dbReference type="ARBA" id="ARBA00023159"/>
    </source>
</evidence>
<dbReference type="InterPro" id="IPR055113">
    <property type="entry name" value="Med14_RM2"/>
</dbReference>
<evidence type="ECO:0000256" key="3">
    <source>
        <dbReference type="ARBA" id="ARBA00019619"/>
    </source>
</evidence>
<evidence type="ECO:0000256" key="12">
    <source>
        <dbReference type="SAM" id="SignalP"/>
    </source>
</evidence>
<reference evidence="21" key="1">
    <citation type="submission" date="2025-08" db="UniProtKB">
        <authorList>
            <consortium name="RefSeq"/>
        </authorList>
    </citation>
    <scope>IDENTIFICATION</scope>
</reference>
<feature type="region of interest" description="Disordered" evidence="11">
    <location>
        <begin position="543"/>
        <end position="570"/>
    </location>
</feature>
<accession>A0AAJ6QLW0</accession>
<feature type="signal peptide" evidence="12">
    <location>
        <begin position="1"/>
        <end position="31"/>
    </location>
</feature>
<keyword evidence="7 10" id="KW-0804">Transcription</keyword>
<dbReference type="InterPro" id="IPR013947">
    <property type="entry name" value="Mediator_Med14"/>
</dbReference>
<dbReference type="RefSeq" id="XP_003737168.2">
    <property type="nucleotide sequence ID" value="XM_003737120.3"/>
</dbReference>
<evidence type="ECO:0000256" key="2">
    <source>
        <dbReference type="ARBA" id="ARBA00007813"/>
    </source>
</evidence>
<feature type="domain" description="Mediator of RNA polymerase II transcription subunit 14 RM3" evidence="17">
    <location>
        <begin position="317"/>
        <end position="444"/>
    </location>
</feature>
<keyword evidence="20" id="KW-1185">Reference proteome</keyword>
<feature type="compositionally biased region" description="Low complexity" evidence="11">
    <location>
        <begin position="1011"/>
        <end position="1056"/>
    </location>
</feature>
<comment type="subcellular location">
    <subcellularLocation>
        <location evidence="1 10">Nucleus</location>
    </subcellularLocation>
</comment>
<dbReference type="GO" id="GO:0016592">
    <property type="term" value="C:mediator complex"/>
    <property type="evidence" value="ECO:0007669"/>
    <property type="project" value="UniProtKB-UniRule"/>
</dbReference>
<evidence type="ECO:0000259" key="18">
    <source>
        <dbReference type="Pfam" id="PF25067"/>
    </source>
</evidence>
<evidence type="ECO:0000256" key="4">
    <source>
        <dbReference type="ARBA" id="ARBA00022737"/>
    </source>
</evidence>
<proteinExistence type="inferred from homology"/>
<dbReference type="Pfam" id="PF25065">
    <property type="entry name" value="RM3_Med14"/>
    <property type="match status" value="1"/>
</dbReference>
<feature type="domain" description="Mediator complex subunit MED14 N-terminal" evidence="13">
    <location>
        <begin position="2"/>
        <end position="159"/>
    </location>
</feature>
<evidence type="ECO:0000259" key="15">
    <source>
        <dbReference type="Pfam" id="PF22983"/>
    </source>
</evidence>
<organism evidence="20 21">
    <name type="scientific">Galendromus occidentalis</name>
    <name type="common">western predatory mite</name>
    <dbReference type="NCBI Taxonomy" id="34638"/>
    <lineage>
        <taxon>Eukaryota</taxon>
        <taxon>Metazoa</taxon>
        <taxon>Ecdysozoa</taxon>
        <taxon>Arthropoda</taxon>
        <taxon>Chelicerata</taxon>
        <taxon>Arachnida</taxon>
        <taxon>Acari</taxon>
        <taxon>Parasitiformes</taxon>
        <taxon>Mesostigmata</taxon>
        <taxon>Gamasina</taxon>
        <taxon>Phytoseioidea</taxon>
        <taxon>Phytoseiidae</taxon>
        <taxon>Typhlodrominae</taxon>
        <taxon>Galendromus</taxon>
    </lineage>
</organism>
<evidence type="ECO:0000256" key="5">
    <source>
        <dbReference type="ARBA" id="ARBA00023015"/>
    </source>
</evidence>
<feature type="domain" description="Mediator of RNA polymerase II transcription subunit 14 RM5" evidence="18">
    <location>
        <begin position="604"/>
        <end position="689"/>
    </location>
</feature>
<feature type="domain" description="Mediator of RNA polymerase II transcription subunit 14 RM2" evidence="14">
    <location>
        <begin position="239"/>
        <end position="302"/>
    </location>
</feature>
<evidence type="ECO:0000256" key="9">
    <source>
        <dbReference type="ARBA" id="ARBA00032007"/>
    </source>
</evidence>
<evidence type="ECO:0000256" key="8">
    <source>
        <dbReference type="ARBA" id="ARBA00023242"/>
    </source>
</evidence>
<feature type="domain" description="Mediator of RNA polymerase II transcription subunit 14 C-terminal" evidence="19">
    <location>
        <begin position="1249"/>
        <end position="1399"/>
    </location>
</feature>
<keyword evidence="8 10" id="KW-0539">Nucleus</keyword>
<evidence type="ECO:0000259" key="17">
    <source>
        <dbReference type="Pfam" id="PF25065"/>
    </source>
</evidence>
<dbReference type="Pfam" id="PF22983">
    <property type="entry name" value="RM8_Med14"/>
    <property type="match status" value="1"/>
</dbReference>
<dbReference type="Pfam" id="PF25067">
    <property type="entry name" value="RM5_Med14"/>
    <property type="match status" value="1"/>
</dbReference>
<evidence type="ECO:0000313" key="21">
    <source>
        <dbReference type="RefSeq" id="XP_003737168.2"/>
    </source>
</evidence>
<dbReference type="PANTHER" id="PTHR12809:SF2">
    <property type="entry name" value="MEDIATOR OF RNA POLYMERASE II TRANSCRIPTION SUBUNIT 14"/>
    <property type="match status" value="1"/>
</dbReference>
<protein>
    <recommendedName>
        <fullName evidence="3 10">Mediator of RNA polymerase II transcription subunit 14</fullName>
    </recommendedName>
    <alternativeName>
        <fullName evidence="9 10">Mediator complex subunit 14</fullName>
    </alternativeName>
</protein>
<evidence type="ECO:0000259" key="16">
    <source>
        <dbReference type="Pfam" id="PF22984"/>
    </source>
</evidence>
<evidence type="ECO:0000259" key="13">
    <source>
        <dbReference type="Pfam" id="PF08638"/>
    </source>
</evidence>
<dbReference type="GeneID" id="100903581"/>
<gene>
    <name evidence="21" type="primary">LOC100903581</name>
</gene>
<evidence type="ECO:0000259" key="14">
    <source>
        <dbReference type="Pfam" id="PF22981"/>
    </source>
</evidence>
<dbReference type="InterPro" id="IPR055122">
    <property type="entry name" value="Med14_N"/>
</dbReference>
<dbReference type="KEGG" id="goe:100903581"/>
<dbReference type="InterPro" id="IPR055107">
    <property type="entry name" value="Med14_RM8"/>
</dbReference>
<feature type="region of interest" description="Disordered" evidence="11">
    <location>
        <begin position="910"/>
        <end position="998"/>
    </location>
</feature>
<dbReference type="InterPro" id="IPR056877">
    <property type="entry name" value="Med14_C"/>
</dbReference>
<evidence type="ECO:0000256" key="7">
    <source>
        <dbReference type="ARBA" id="ARBA00023163"/>
    </source>
</evidence>
<feature type="compositionally biased region" description="Polar residues" evidence="11">
    <location>
        <begin position="986"/>
        <end position="998"/>
    </location>
</feature>
<evidence type="ECO:0000256" key="10">
    <source>
        <dbReference type="RuleBase" id="RU365082"/>
    </source>
</evidence>
<comment type="function">
    <text evidence="10">Component of the Mediator complex, a coactivator involved in the regulated transcription of nearly all RNA polymerase II-dependent genes. Mediator functions as a bridge to convey information from gene-specific regulatory proteins to the basal RNA polymerase II transcription machinery. Mediator is recruited to promoters by direct interactions with regulatory proteins and serves as a scaffold for the assembly of a functional preinitiation complex with RNA polymerase II and the general transcription factors.</text>
</comment>
<keyword evidence="4" id="KW-0677">Repeat</keyword>